<proteinExistence type="inferred from homology"/>
<evidence type="ECO:0000259" key="5">
    <source>
        <dbReference type="Pfam" id="PF13458"/>
    </source>
</evidence>
<reference evidence="6" key="1">
    <citation type="submission" date="2022-03" db="EMBL/GenBank/DDBJ databases">
        <authorList>
            <person name="Brunel B."/>
        </authorList>
    </citation>
    <scope>NUCLEOTIDE SEQUENCE</scope>
    <source>
        <strain evidence="6">STM4922sample</strain>
    </source>
</reference>
<evidence type="ECO:0000313" key="6">
    <source>
        <dbReference type="EMBL" id="CAH2407679.1"/>
    </source>
</evidence>
<keyword evidence="7" id="KW-1185">Reference proteome</keyword>
<dbReference type="PRINTS" id="PR00337">
    <property type="entry name" value="LEUILEVALBP"/>
</dbReference>
<organism evidence="6 7">
    <name type="scientific">Mesorhizobium ventifaucium</name>
    <dbReference type="NCBI Taxonomy" id="666020"/>
    <lineage>
        <taxon>Bacteria</taxon>
        <taxon>Pseudomonadati</taxon>
        <taxon>Pseudomonadota</taxon>
        <taxon>Alphaproteobacteria</taxon>
        <taxon>Hyphomicrobiales</taxon>
        <taxon>Phyllobacteriaceae</taxon>
        <taxon>Mesorhizobium</taxon>
    </lineage>
</organism>
<dbReference type="InterPro" id="IPR028082">
    <property type="entry name" value="Peripla_BP_I"/>
</dbReference>
<comment type="caution">
    <text evidence="6">The sequence shown here is derived from an EMBL/GenBank/DDBJ whole genome shotgun (WGS) entry which is preliminary data.</text>
</comment>
<dbReference type="EMBL" id="CAKXZS010000078">
    <property type="protein sequence ID" value="CAH2407679.1"/>
    <property type="molecule type" value="Genomic_DNA"/>
</dbReference>
<dbReference type="InterPro" id="IPR028081">
    <property type="entry name" value="Leu-bd"/>
</dbReference>
<dbReference type="CDD" id="cd06342">
    <property type="entry name" value="PBP1_ABC_LIVBP-like"/>
    <property type="match status" value="1"/>
</dbReference>
<gene>
    <name evidence="6" type="ORF">MES4922_80050</name>
</gene>
<accession>A0ABN8KDJ9</accession>
<dbReference type="PANTHER" id="PTHR47151:SF2">
    <property type="entry name" value="AMINO ACID BINDING PROTEIN"/>
    <property type="match status" value="1"/>
</dbReference>
<keyword evidence="2" id="KW-0813">Transport</keyword>
<comment type="similarity">
    <text evidence="1">Belongs to the leucine-binding protein family.</text>
</comment>
<evidence type="ECO:0000256" key="1">
    <source>
        <dbReference type="ARBA" id="ARBA00010062"/>
    </source>
</evidence>
<evidence type="ECO:0000256" key="4">
    <source>
        <dbReference type="ARBA" id="ARBA00022970"/>
    </source>
</evidence>
<dbReference type="SUPFAM" id="SSF53822">
    <property type="entry name" value="Periplasmic binding protein-like I"/>
    <property type="match status" value="1"/>
</dbReference>
<dbReference type="Proteomes" id="UP001152604">
    <property type="component" value="Unassembled WGS sequence"/>
</dbReference>
<name>A0ABN8KDJ9_9HYPH</name>
<sequence>MLGVSSMHRIITVAFVALAALFICPARAEVLVGVSAAMTGRLAWIGEQGQRGAEMAVADFNAAGGVLGQQVGLIAVDDFCDPEQAVVAARKLVADGVVLVIGHYCSGASIPASKVYEAAGVLQISPGSTNPQLTEQGRANVFRVIGRDDTQGIVAGNHLADRWGDKKVAILHDTTIYGKGLADETRKRLNKRGVIEAVYDAYTPGKDDYSAEVAALQAAGIAVLYVGGYHAEVALIVRAARDRGYAVQIISGDALATEEFALIAGPAAEGTLFTFSADPRRNPEAAPVVERFRAENFEPAGYTLLSYAAVQVWAQAVEKAGSLELATVIATLRGQEFDTVLGSIDFDDKGDLSTQNWVWYVWRSGEYVPVE</sequence>
<keyword evidence="4" id="KW-0029">Amino-acid transport</keyword>
<evidence type="ECO:0000313" key="7">
    <source>
        <dbReference type="Proteomes" id="UP001152604"/>
    </source>
</evidence>
<evidence type="ECO:0000256" key="2">
    <source>
        <dbReference type="ARBA" id="ARBA00022448"/>
    </source>
</evidence>
<protein>
    <submittedName>
        <fullName evidence="6">Leu/Ile/Val-binding protein homolog 1</fullName>
    </submittedName>
</protein>
<dbReference type="PANTHER" id="PTHR47151">
    <property type="entry name" value="LEU/ILE/VAL-BINDING ABC TRANSPORTER SUBUNIT"/>
    <property type="match status" value="1"/>
</dbReference>
<keyword evidence="3" id="KW-0732">Signal</keyword>
<dbReference type="Gene3D" id="3.40.50.2300">
    <property type="match status" value="2"/>
</dbReference>
<evidence type="ECO:0000256" key="3">
    <source>
        <dbReference type="ARBA" id="ARBA00022729"/>
    </source>
</evidence>
<dbReference type="Pfam" id="PF13458">
    <property type="entry name" value="Peripla_BP_6"/>
    <property type="match status" value="1"/>
</dbReference>
<feature type="domain" description="Leucine-binding protein" evidence="5">
    <location>
        <begin position="30"/>
        <end position="359"/>
    </location>
</feature>
<dbReference type="InterPro" id="IPR000709">
    <property type="entry name" value="Leu_Ile_Val-bd"/>
</dbReference>